<dbReference type="GO" id="GO:0016805">
    <property type="term" value="F:dipeptidase activity"/>
    <property type="evidence" value="ECO:0007669"/>
    <property type="project" value="InterPro"/>
</dbReference>
<keyword evidence="3" id="KW-1133">Transmembrane helix</keyword>
<protein>
    <submittedName>
        <fullName evidence="4">Uncharacterized protein</fullName>
    </submittedName>
</protein>
<dbReference type="GO" id="GO:0070004">
    <property type="term" value="F:cysteine-type exopeptidase activity"/>
    <property type="evidence" value="ECO:0007669"/>
    <property type="project" value="InterPro"/>
</dbReference>
<organism evidence="4 5">
    <name type="scientific">Chlamydomonas eustigma</name>
    <dbReference type="NCBI Taxonomy" id="1157962"/>
    <lineage>
        <taxon>Eukaryota</taxon>
        <taxon>Viridiplantae</taxon>
        <taxon>Chlorophyta</taxon>
        <taxon>core chlorophytes</taxon>
        <taxon>Chlorophyceae</taxon>
        <taxon>CS clade</taxon>
        <taxon>Chlamydomonadales</taxon>
        <taxon>Chlamydomonadaceae</taxon>
        <taxon>Chlamydomonas</taxon>
    </lineage>
</organism>
<evidence type="ECO:0000256" key="1">
    <source>
        <dbReference type="ARBA" id="ARBA00005705"/>
    </source>
</evidence>
<reference evidence="4 5" key="1">
    <citation type="submission" date="2017-08" db="EMBL/GenBank/DDBJ databases">
        <title>Acidophilic green algal genome provides insights into adaptation to an acidic environment.</title>
        <authorList>
            <person name="Hirooka S."/>
            <person name="Hirose Y."/>
            <person name="Kanesaki Y."/>
            <person name="Higuchi S."/>
            <person name="Fujiwara T."/>
            <person name="Onuma R."/>
            <person name="Era A."/>
            <person name="Ohbayashi R."/>
            <person name="Uzuka A."/>
            <person name="Nozaki H."/>
            <person name="Yoshikawa H."/>
            <person name="Miyagishima S.Y."/>
        </authorList>
    </citation>
    <scope>NUCLEOTIDE SEQUENCE [LARGE SCALE GENOMIC DNA]</scope>
    <source>
        <strain evidence="4 5">NIES-2499</strain>
    </source>
</reference>
<dbReference type="EMBL" id="BEGY01000062">
    <property type="protein sequence ID" value="GAX81201.1"/>
    <property type="molecule type" value="Genomic_DNA"/>
</dbReference>
<dbReference type="InterPro" id="IPR005322">
    <property type="entry name" value="Peptidase_C69"/>
</dbReference>
<dbReference type="STRING" id="1157962.A0A250XDT0"/>
<dbReference type="OrthoDB" id="5175656at2759"/>
<evidence type="ECO:0000313" key="5">
    <source>
        <dbReference type="Proteomes" id="UP000232323"/>
    </source>
</evidence>
<dbReference type="Proteomes" id="UP000232323">
    <property type="component" value="Unassembled WGS sequence"/>
</dbReference>
<evidence type="ECO:0000313" key="4">
    <source>
        <dbReference type="EMBL" id="GAX81201.1"/>
    </source>
</evidence>
<proteinExistence type="inferred from homology"/>
<dbReference type="AlphaFoldDB" id="A0A250XDT0"/>
<evidence type="ECO:0000256" key="3">
    <source>
        <dbReference type="SAM" id="Phobius"/>
    </source>
</evidence>
<name>A0A250XDT0_9CHLO</name>
<dbReference type="GO" id="GO:0006508">
    <property type="term" value="P:proteolysis"/>
    <property type="evidence" value="ECO:0007669"/>
    <property type="project" value="InterPro"/>
</dbReference>
<comment type="caution">
    <text evidence="4">The sequence shown here is derived from an EMBL/GenBank/DDBJ whole genome shotgun (WGS) entry which is preliminary data.</text>
</comment>
<dbReference type="PANTHER" id="PTHR12994">
    <property type="entry name" value="SECERNIN"/>
    <property type="match status" value="1"/>
</dbReference>
<dbReference type="Pfam" id="PF03577">
    <property type="entry name" value="Peptidase_C69"/>
    <property type="match status" value="1"/>
</dbReference>
<comment type="similarity">
    <text evidence="1">Belongs to the peptidase C69 family. Secernin subfamily.</text>
</comment>
<feature type="transmembrane region" description="Helical" evidence="3">
    <location>
        <begin position="17"/>
        <end position="34"/>
    </location>
</feature>
<evidence type="ECO:0000256" key="2">
    <source>
        <dbReference type="SAM" id="MobiDB-lite"/>
    </source>
</evidence>
<accession>A0A250XDT0</accession>
<dbReference type="PANTHER" id="PTHR12994:SF17">
    <property type="entry name" value="LD30995P"/>
    <property type="match status" value="1"/>
</dbReference>
<gene>
    <name evidence="4" type="ORF">CEUSTIGMA_g8633.t1</name>
</gene>
<keyword evidence="5" id="KW-1185">Reference proteome</keyword>
<sequence>MRNLDCESGLTRCMSRLALEAFLMMMMMLLVTYAQDENQHCTAIGFGRKATATGATMIAHTDDSGLGTADLRLVRVPAANHKPGSLRPIHFPNCEYPRIVDGTRAPAYAPTGNTPAMKPLGYIPQVDHTFAYWDMNYALVNEHGLGFAESTCGAKTVGWSPRHGGPNLMSIEELTKIALERCKTAKCAVKLMGDLSVRYGYFSTEALPGTNSFSAAAECVLVSDALEVWHFHVMTAPSGASAVWAAQKVPDDHVTSLPNSFVIRTMDLEDPDNYLASDGIEQVAIDGGFYDPSTGLPFDFLASFGYFNGSTMHLGPNCPEDYNLYAGRRTWRIFDKVAPSLHLDPALGQRASYVTYPFSVQPDALITLKDVKDLLRDHYEGTPFDLTRGLGAGPFGSPTRWSGGINEAALGGGWERAISMFRTSWAFIIESREVSKTVPDPAKTRVWFGFDTPTATVFTPLYATQEVPPPSWTWPLQCTFSRSSTFWAVDFIKNWVDLRYNVMMPDVRSVQQKLEQQLLTAADKLEAEAAAALTGGGAAADLRSGTSNGLQPSTLVSDSWGVRAQSVAAARTAVRARLESFAVSAAENVTLKLWSLADALVARYSNGYKCLGDIEGTLLEGDRLAPGYPKEWLQAVGFQDYPTTRPPPHMHNEGEETLRGQDNELLVVPNMAASSQQAGSEEIGSETSSKKAVLKKDTASSRKGAPSSVLSRGELQKGASDRRTKVKSISHVVAAYVASALRNTADWLAPSSSGRLAGTQLQ</sequence>
<keyword evidence="3" id="KW-0812">Transmembrane</keyword>
<keyword evidence="3" id="KW-0472">Membrane</keyword>
<feature type="region of interest" description="Disordered" evidence="2">
    <location>
        <begin position="673"/>
        <end position="725"/>
    </location>
</feature>